<comment type="caution">
    <text evidence="1">The sequence shown here is derived from an EMBL/GenBank/DDBJ whole genome shotgun (WGS) entry which is preliminary data.</text>
</comment>
<organism evidence="1 2">
    <name type="scientific">Mycobacterium colombiense</name>
    <dbReference type="NCBI Taxonomy" id="339268"/>
    <lineage>
        <taxon>Bacteria</taxon>
        <taxon>Bacillati</taxon>
        <taxon>Actinomycetota</taxon>
        <taxon>Actinomycetes</taxon>
        <taxon>Mycobacteriales</taxon>
        <taxon>Mycobacteriaceae</taxon>
        <taxon>Mycobacterium</taxon>
        <taxon>Mycobacterium avium complex (MAC)</taxon>
    </lineage>
</organism>
<evidence type="ECO:0000313" key="2">
    <source>
        <dbReference type="Proteomes" id="UP000250915"/>
    </source>
</evidence>
<dbReference type="RefSeq" id="WP_112632293.1">
    <property type="nucleotide sequence ID" value="NZ_QMEV01000009.1"/>
</dbReference>
<name>A0A329M380_9MYCO</name>
<dbReference type="OrthoDB" id="9848539at2"/>
<dbReference type="EMBL" id="QMEV01000009">
    <property type="protein sequence ID" value="RAV14082.1"/>
    <property type="molecule type" value="Genomic_DNA"/>
</dbReference>
<sequence length="139" mass="15213">MVDRSGCRSETITHSDDEDFGYADICAELAKRFGTGFRVEATGSCMTMIANLEGGVQVVITDCEATLSPIQRHREGRAAGFYVGLHPQRSNTEDGGEVDVELAYAYREIAPPTAEAIGDLVQEALERAIPSGFRRRETR</sequence>
<protein>
    <submittedName>
        <fullName evidence="1">Uncharacterized protein</fullName>
    </submittedName>
</protein>
<gene>
    <name evidence="1" type="ORF">DQP57_06870</name>
</gene>
<accession>A0A329M380</accession>
<dbReference type="AlphaFoldDB" id="A0A329M380"/>
<dbReference type="Proteomes" id="UP000250915">
    <property type="component" value="Unassembled WGS sequence"/>
</dbReference>
<proteinExistence type="predicted"/>
<evidence type="ECO:0000313" key="1">
    <source>
        <dbReference type="EMBL" id="RAV14082.1"/>
    </source>
</evidence>
<reference evidence="1 2" key="1">
    <citation type="submission" date="2018-06" db="EMBL/GenBank/DDBJ databases">
        <title>NTM in soil in Japan.</title>
        <authorList>
            <person name="Ohya K."/>
        </authorList>
    </citation>
    <scope>NUCLEOTIDE SEQUENCE [LARGE SCALE GENOMIC DNA]</scope>
    <source>
        <strain evidence="1 2">GF28</strain>
    </source>
</reference>